<dbReference type="InterPro" id="IPR010065">
    <property type="entry name" value="AA_ABC_transptr_permease_3TM"/>
</dbReference>
<keyword evidence="6" id="KW-0029">Amino-acid transport</keyword>
<reference evidence="11 12" key="1">
    <citation type="submission" date="2019-04" db="EMBL/GenBank/DDBJ databases">
        <title>Phreatobacter aquaticus sp. nov.</title>
        <authorList>
            <person name="Choi A."/>
        </authorList>
    </citation>
    <scope>NUCLEOTIDE SEQUENCE [LARGE SCALE GENOMIC DNA]</scope>
    <source>
        <strain evidence="11 12">KCTC 52518</strain>
    </source>
</reference>
<dbReference type="AlphaFoldDB" id="A0A4D7B0C1"/>
<feature type="transmembrane region" description="Helical" evidence="9">
    <location>
        <begin position="93"/>
        <end position="114"/>
    </location>
</feature>
<keyword evidence="8 9" id="KW-0472">Membrane</keyword>
<comment type="subcellular location">
    <subcellularLocation>
        <location evidence="1">Cell inner membrane</location>
        <topology evidence="1">Multi-pass membrane protein</topology>
    </subcellularLocation>
    <subcellularLocation>
        <location evidence="9">Cell membrane</location>
        <topology evidence="9">Multi-pass membrane protein</topology>
    </subcellularLocation>
</comment>
<sequence length="261" mass="28533">MGFDWAFFWERLTNPGDLYLLAIGKTIVMAVLAMLLGLVIGVLVGFGRLSRFRPVAWACGFYVWLIRGIPVLVLLVFFFSGLAAAGFFRFADLTVGGLTISASFQAAVIGLGIHEGAYMAEIVRNGIQAVARGQIEAAKSLGMGTLQVTRRIILPQATRVIVPPLGNDFNHILKTTSLASVIGVQEIFQLTESMSATTFKTFELLIVLSITYLVLTTVWNFVQGVIETKLRAHELDEPVTTWTQSAAFYLRAGATPATDRR</sequence>
<evidence type="ECO:0000259" key="10">
    <source>
        <dbReference type="PROSITE" id="PS50928"/>
    </source>
</evidence>
<keyword evidence="3 9" id="KW-0813">Transport</keyword>
<dbReference type="GO" id="GO:0006865">
    <property type="term" value="P:amino acid transport"/>
    <property type="evidence" value="ECO:0007669"/>
    <property type="project" value="UniProtKB-KW"/>
</dbReference>
<keyword evidence="12" id="KW-1185">Reference proteome</keyword>
<keyword evidence="5 9" id="KW-0812">Transmembrane</keyword>
<feature type="domain" description="ABC transmembrane type-1" evidence="10">
    <location>
        <begin position="23"/>
        <end position="223"/>
    </location>
</feature>
<keyword evidence="4" id="KW-1003">Cell membrane</keyword>
<dbReference type="RefSeq" id="WP_136962542.1">
    <property type="nucleotide sequence ID" value="NZ_CP039690.1"/>
</dbReference>
<evidence type="ECO:0000256" key="6">
    <source>
        <dbReference type="ARBA" id="ARBA00022970"/>
    </source>
</evidence>
<dbReference type="InterPro" id="IPR035906">
    <property type="entry name" value="MetI-like_sf"/>
</dbReference>
<feature type="transmembrane region" description="Helical" evidence="9">
    <location>
        <begin position="202"/>
        <end position="222"/>
    </location>
</feature>
<accession>A0A4D7B0C1</accession>
<keyword evidence="7 9" id="KW-1133">Transmembrane helix</keyword>
<dbReference type="PROSITE" id="PS50928">
    <property type="entry name" value="ABC_TM1"/>
    <property type="match status" value="1"/>
</dbReference>
<dbReference type="PANTHER" id="PTHR30614:SF0">
    <property type="entry name" value="L-CYSTINE TRANSPORT SYSTEM PERMEASE PROTEIN TCYL"/>
    <property type="match status" value="1"/>
</dbReference>
<dbReference type="EMBL" id="CP039690">
    <property type="protein sequence ID" value="QCI67104.1"/>
    <property type="molecule type" value="Genomic_DNA"/>
</dbReference>
<comment type="similarity">
    <text evidence="2">Belongs to the binding-protein-dependent transport system permease family. HisMQ subfamily.</text>
</comment>
<dbReference type="CDD" id="cd06261">
    <property type="entry name" value="TM_PBP2"/>
    <property type="match status" value="1"/>
</dbReference>
<organism evidence="11 12">
    <name type="scientific">Phreatobacter stygius</name>
    <dbReference type="NCBI Taxonomy" id="1940610"/>
    <lineage>
        <taxon>Bacteria</taxon>
        <taxon>Pseudomonadati</taxon>
        <taxon>Pseudomonadota</taxon>
        <taxon>Alphaproteobacteria</taxon>
        <taxon>Hyphomicrobiales</taxon>
        <taxon>Phreatobacteraceae</taxon>
        <taxon>Phreatobacter</taxon>
    </lineage>
</organism>
<dbReference type="PANTHER" id="PTHR30614">
    <property type="entry name" value="MEMBRANE COMPONENT OF AMINO ACID ABC TRANSPORTER"/>
    <property type="match status" value="1"/>
</dbReference>
<evidence type="ECO:0000256" key="4">
    <source>
        <dbReference type="ARBA" id="ARBA00022475"/>
    </source>
</evidence>
<evidence type="ECO:0000256" key="9">
    <source>
        <dbReference type="RuleBase" id="RU363032"/>
    </source>
</evidence>
<evidence type="ECO:0000256" key="8">
    <source>
        <dbReference type="ARBA" id="ARBA00023136"/>
    </source>
</evidence>
<dbReference type="OrthoDB" id="9814550at2"/>
<dbReference type="NCBIfam" id="TIGR01726">
    <property type="entry name" value="HEQRo_perm_3TM"/>
    <property type="match status" value="1"/>
</dbReference>
<dbReference type="Pfam" id="PF00528">
    <property type="entry name" value="BPD_transp_1"/>
    <property type="match status" value="1"/>
</dbReference>
<feature type="transmembrane region" description="Helical" evidence="9">
    <location>
        <begin position="20"/>
        <end position="49"/>
    </location>
</feature>
<dbReference type="InterPro" id="IPR043429">
    <property type="entry name" value="ArtM/GltK/GlnP/TcyL/YhdX-like"/>
</dbReference>
<evidence type="ECO:0000313" key="11">
    <source>
        <dbReference type="EMBL" id="QCI67104.1"/>
    </source>
</evidence>
<protein>
    <submittedName>
        <fullName evidence="11">Amino acid ABC transporter permease</fullName>
    </submittedName>
</protein>
<dbReference type="GO" id="GO:0043190">
    <property type="term" value="C:ATP-binding cassette (ABC) transporter complex"/>
    <property type="evidence" value="ECO:0007669"/>
    <property type="project" value="InterPro"/>
</dbReference>
<dbReference type="KEGG" id="pstg:E8M01_24420"/>
<evidence type="ECO:0000256" key="1">
    <source>
        <dbReference type="ARBA" id="ARBA00004429"/>
    </source>
</evidence>
<evidence type="ECO:0000256" key="2">
    <source>
        <dbReference type="ARBA" id="ARBA00010072"/>
    </source>
</evidence>
<evidence type="ECO:0000313" key="12">
    <source>
        <dbReference type="Proteomes" id="UP000298781"/>
    </source>
</evidence>
<feature type="transmembrane region" description="Helical" evidence="9">
    <location>
        <begin position="61"/>
        <end position="87"/>
    </location>
</feature>
<evidence type="ECO:0000256" key="7">
    <source>
        <dbReference type="ARBA" id="ARBA00022989"/>
    </source>
</evidence>
<dbReference type="InterPro" id="IPR000515">
    <property type="entry name" value="MetI-like"/>
</dbReference>
<proteinExistence type="inferred from homology"/>
<name>A0A4D7B0C1_9HYPH</name>
<dbReference type="Gene3D" id="1.10.3720.10">
    <property type="entry name" value="MetI-like"/>
    <property type="match status" value="1"/>
</dbReference>
<dbReference type="SUPFAM" id="SSF161098">
    <property type="entry name" value="MetI-like"/>
    <property type="match status" value="1"/>
</dbReference>
<dbReference type="GO" id="GO:0022857">
    <property type="term" value="F:transmembrane transporter activity"/>
    <property type="evidence" value="ECO:0007669"/>
    <property type="project" value="InterPro"/>
</dbReference>
<evidence type="ECO:0000256" key="5">
    <source>
        <dbReference type="ARBA" id="ARBA00022692"/>
    </source>
</evidence>
<gene>
    <name evidence="11" type="ORF">E8M01_24420</name>
</gene>
<evidence type="ECO:0000256" key="3">
    <source>
        <dbReference type="ARBA" id="ARBA00022448"/>
    </source>
</evidence>
<dbReference type="Proteomes" id="UP000298781">
    <property type="component" value="Chromosome"/>
</dbReference>